<organism evidence="3 4">
    <name type="scientific">Bifidobacterium moukalabense DSM 27321</name>
    <dbReference type="NCBI Taxonomy" id="1435051"/>
    <lineage>
        <taxon>Bacteria</taxon>
        <taxon>Bacillati</taxon>
        <taxon>Actinomycetota</taxon>
        <taxon>Actinomycetes</taxon>
        <taxon>Bifidobacteriales</taxon>
        <taxon>Bifidobacteriaceae</taxon>
        <taxon>Bifidobacterium</taxon>
    </lineage>
</organism>
<dbReference type="Proteomes" id="UP000019155">
    <property type="component" value="Unassembled WGS sequence"/>
</dbReference>
<reference evidence="3 4" key="1">
    <citation type="journal article" date="2014" name="Genome Announc.">
        <title>The Genome Sequence of Bifidobacterium moukalabense DSM 27321 Highlights the Close Phylogenetic Relatedness with the Bifidobacterium dentium Taxon.</title>
        <authorList>
            <person name="Lugli G.A."/>
            <person name="Duranti S."/>
            <person name="Milani C."/>
            <person name="Turroni F."/>
            <person name="Viappiani A."/>
            <person name="Mangifesta M."/>
            <person name="van Sinderen D."/>
            <person name="Ventura M."/>
        </authorList>
    </citation>
    <scope>NUCLEOTIDE SEQUENCE [LARGE SCALE GENOMIC DNA]</scope>
    <source>
        <strain evidence="3 4">DSM 27321</strain>
    </source>
</reference>
<dbReference type="PATRIC" id="fig|1435051.3.peg.824"/>
<dbReference type="Pfam" id="PF00156">
    <property type="entry name" value="Pribosyltran"/>
    <property type="match status" value="1"/>
</dbReference>
<keyword evidence="3" id="KW-0808">Transferase</keyword>
<evidence type="ECO:0000313" key="4">
    <source>
        <dbReference type="Proteomes" id="UP000019155"/>
    </source>
</evidence>
<dbReference type="eggNOG" id="COG1040">
    <property type="taxonomic scope" value="Bacteria"/>
</dbReference>
<keyword evidence="4" id="KW-1185">Reference proteome</keyword>
<dbReference type="PANTHER" id="PTHR47505">
    <property type="entry name" value="DNA UTILIZATION PROTEIN YHGH"/>
    <property type="match status" value="1"/>
</dbReference>
<protein>
    <submittedName>
        <fullName evidence="3">Phosphoribosyl transferase</fullName>
    </submittedName>
</protein>
<feature type="domain" description="Phosphoribosyltransferase" evidence="2">
    <location>
        <begin position="132"/>
        <end position="237"/>
    </location>
</feature>
<evidence type="ECO:0000313" key="3">
    <source>
        <dbReference type="EMBL" id="ETY71345.1"/>
    </source>
</evidence>
<dbReference type="InterPro" id="IPR000836">
    <property type="entry name" value="PRTase_dom"/>
</dbReference>
<dbReference type="InterPro" id="IPR051910">
    <property type="entry name" value="ComF/GntX_DNA_util-trans"/>
</dbReference>
<dbReference type="STRING" id="1435051.BMOU_0833"/>
<dbReference type="GO" id="GO:0016740">
    <property type="term" value="F:transferase activity"/>
    <property type="evidence" value="ECO:0007669"/>
    <property type="project" value="UniProtKB-KW"/>
</dbReference>
<sequence>MGAVARMSAMIVDLLFPRGCAGCDRPDAVLCMNCRRLFHQQVERPLPAVAMGRWFACGWYRGAARHAILSWKDHGDEECDGPFCEMLYDLAHSCGLFDTLHDGMSYDKPVLIVPAPSSRQSVRQRGRRHMMQLAGRLARELRRARLSAKVCNALESRGVKRRSVQMRGVAQRSRRLRGHVVVRPGIDLRGVPVVLVDDIITSGTTMRRCVEALQQAGATVVTVLALAYTPAGRPAREEGHSSSAV</sequence>
<accession>W4N9P2</accession>
<comment type="caution">
    <text evidence="3">The sequence shown here is derived from an EMBL/GenBank/DDBJ whole genome shotgun (WGS) entry which is preliminary data.</text>
</comment>
<dbReference type="Gene3D" id="3.40.50.2020">
    <property type="match status" value="1"/>
</dbReference>
<dbReference type="InterPro" id="IPR029057">
    <property type="entry name" value="PRTase-like"/>
</dbReference>
<name>W4N9P2_9BIFI</name>
<dbReference type="AlphaFoldDB" id="W4N9P2"/>
<evidence type="ECO:0000259" key="2">
    <source>
        <dbReference type="Pfam" id="PF00156"/>
    </source>
</evidence>
<dbReference type="PANTHER" id="PTHR47505:SF1">
    <property type="entry name" value="DNA UTILIZATION PROTEIN YHGH"/>
    <property type="match status" value="1"/>
</dbReference>
<proteinExistence type="inferred from homology"/>
<dbReference type="EMBL" id="AZMV01000004">
    <property type="protein sequence ID" value="ETY71345.1"/>
    <property type="molecule type" value="Genomic_DNA"/>
</dbReference>
<evidence type="ECO:0000256" key="1">
    <source>
        <dbReference type="ARBA" id="ARBA00008007"/>
    </source>
</evidence>
<dbReference type="SUPFAM" id="SSF53271">
    <property type="entry name" value="PRTase-like"/>
    <property type="match status" value="1"/>
</dbReference>
<comment type="similarity">
    <text evidence="1">Belongs to the ComF/GntX family.</text>
</comment>
<dbReference type="CDD" id="cd06223">
    <property type="entry name" value="PRTases_typeI"/>
    <property type="match status" value="1"/>
</dbReference>
<gene>
    <name evidence="3" type="ORF">BMOU_0833</name>
</gene>